<protein>
    <submittedName>
        <fullName evidence="3">Biotin carboxyl carrier protein</fullName>
    </submittedName>
</protein>
<accession>A0ABT3H5N9</accession>
<keyword evidence="2" id="KW-0812">Transmembrane</keyword>
<dbReference type="Proteomes" id="UP001209755">
    <property type="component" value="Unassembled WGS sequence"/>
</dbReference>
<evidence type="ECO:0000313" key="3">
    <source>
        <dbReference type="EMBL" id="MCW2305705.1"/>
    </source>
</evidence>
<evidence type="ECO:0000256" key="2">
    <source>
        <dbReference type="SAM" id="Phobius"/>
    </source>
</evidence>
<feature type="region of interest" description="Disordered" evidence="1">
    <location>
        <begin position="153"/>
        <end position="189"/>
    </location>
</feature>
<feature type="compositionally biased region" description="Acidic residues" evidence="1">
    <location>
        <begin position="256"/>
        <end position="267"/>
    </location>
</feature>
<sequence length="300" mass="32856">MTMEDNVVPHERIRTLREAVQQARIAEADRSDALEQRRQTEQVRLELVARELEGVFAEARDKSDQFICEISAGATPRLWIDATSHVVMASDIHTYRFLKDTRLGRIVLAETDDTGALADRVTVYIAERVVDLERAVEADWQIWRLNEQAQKEAAEAQKRDEEKAAEAKARDEKADAANTPRLDGPAGRPRERGHAGFAFLFGLILGCAALAVWMQASGQYDFRQHLKFLQTSDTASFPQLTAEPAPETATAAEEPAAGDEEAAEAPEETGSIPELAGAPTSQPEAATGSEMSSETVAPGE</sequence>
<feature type="compositionally biased region" description="Basic and acidic residues" evidence="1">
    <location>
        <begin position="153"/>
        <end position="175"/>
    </location>
</feature>
<proteinExistence type="predicted"/>
<name>A0ABT3H5N9_9HYPH</name>
<comment type="caution">
    <text evidence="3">The sequence shown here is derived from an EMBL/GenBank/DDBJ whole genome shotgun (WGS) entry which is preliminary data.</text>
</comment>
<gene>
    <name evidence="3" type="ORF">M2319_000021</name>
</gene>
<feature type="transmembrane region" description="Helical" evidence="2">
    <location>
        <begin position="195"/>
        <end position="214"/>
    </location>
</feature>
<feature type="compositionally biased region" description="Polar residues" evidence="1">
    <location>
        <begin position="279"/>
        <end position="300"/>
    </location>
</feature>
<feature type="region of interest" description="Disordered" evidence="1">
    <location>
        <begin position="240"/>
        <end position="300"/>
    </location>
</feature>
<keyword evidence="2" id="KW-1133">Transmembrane helix</keyword>
<keyword evidence="4" id="KW-1185">Reference proteome</keyword>
<organism evidence="3 4">
    <name type="scientific">Rhodobium gokarnense</name>
    <dbReference type="NCBI Taxonomy" id="364296"/>
    <lineage>
        <taxon>Bacteria</taxon>
        <taxon>Pseudomonadati</taxon>
        <taxon>Pseudomonadota</taxon>
        <taxon>Alphaproteobacteria</taxon>
        <taxon>Hyphomicrobiales</taxon>
        <taxon>Rhodobiaceae</taxon>
        <taxon>Rhodobium</taxon>
    </lineage>
</organism>
<evidence type="ECO:0000256" key="1">
    <source>
        <dbReference type="SAM" id="MobiDB-lite"/>
    </source>
</evidence>
<evidence type="ECO:0000313" key="4">
    <source>
        <dbReference type="Proteomes" id="UP001209755"/>
    </source>
</evidence>
<keyword evidence="2" id="KW-0472">Membrane</keyword>
<reference evidence="4" key="1">
    <citation type="submission" date="2023-07" db="EMBL/GenBank/DDBJ databases">
        <title>Genome sequencing of Purple Non-Sulfur Bacteria from various extreme environments.</title>
        <authorList>
            <person name="Mayer M."/>
        </authorList>
    </citation>
    <scope>NUCLEOTIDE SEQUENCE [LARGE SCALE GENOMIC DNA]</scope>
    <source>
        <strain evidence="4">DSM 17935</strain>
    </source>
</reference>
<dbReference type="RefSeq" id="WP_264599394.1">
    <property type="nucleotide sequence ID" value="NZ_JAOQNS010000001.1"/>
</dbReference>
<dbReference type="EMBL" id="JAOQNS010000001">
    <property type="protein sequence ID" value="MCW2305705.1"/>
    <property type="molecule type" value="Genomic_DNA"/>
</dbReference>
<feature type="compositionally biased region" description="Low complexity" evidence="1">
    <location>
        <begin position="241"/>
        <end position="255"/>
    </location>
</feature>